<dbReference type="SUPFAM" id="SSF47823">
    <property type="entry name" value="lambda integrase-like, N-terminal domain"/>
    <property type="match status" value="1"/>
</dbReference>
<gene>
    <name evidence="2" type="ORF">PACLA_8A079567</name>
</gene>
<evidence type="ECO:0000313" key="2">
    <source>
        <dbReference type="EMBL" id="CAB3990054.1"/>
    </source>
</evidence>
<keyword evidence="3" id="KW-1185">Reference proteome</keyword>
<dbReference type="Proteomes" id="UP001152795">
    <property type="component" value="Unassembled WGS sequence"/>
</dbReference>
<dbReference type="PANTHER" id="PTHR35617">
    <property type="entry name" value="PHAGE_INTEGRASE DOMAIN-CONTAINING PROTEIN"/>
    <property type="match status" value="1"/>
</dbReference>
<evidence type="ECO:0000313" key="3">
    <source>
        <dbReference type="Proteomes" id="UP001152795"/>
    </source>
</evidence>
<dbReference type="EMBL" id="CACRXK020001591">
    <property type="protein sequence ID" value="CAB3990054.1"/>
    <property type="molecule type" value="Genomic_DNA"/>
</dbReference>
<dbReference type="AlphaFoldDB" id="A0A6S7G9F3"/>
<dbReference type="PANTHER" id="PTHR35617:SF3">
    <property type="entry name" value="CORE-BINDING (CB) DOMAIN-CONTAINING PROTEIN"/>
    <property type="match status" value="1"/>
</dbReference>
<dbReference type="CDD" id="cd09275">
    <property type="entry name" value="RNase_HI_RT_DIRS1"/>
    <property type="match status" value="1"/>
</dbReference>
<name>A0A6S7G9F3_PARCT</name>
<dbReference type="InterPro" id="IPR010998">
    <property type="entry name" value="Integrase_recombinase_N"/>
</dbReference>
<dbReference type="Gene3D" id="1.10.150.130">
    <property type="match status" value="1"/>
</dbReference>
<feature type="compositionally biased region" description="Polar residues" evidence="1">
    <location>
        <begin position="368"/>
        <end position="378"/>
    </location>
</feature>
<dbReference type="InterPro" id="IPR036397">
    <property type="entry name" value="RNaseH_sf"/>
</dbReference>
<comment type="caution">
    <text evidence="2">The sequence shown here is derived from an EMBL/GenBank/DDBJ whole genome shotgun (WGS) entry which is preliminary data.</text>
</comment>
<organism evidence="2 3">
    <name type="scientific">Paramuricea clavata</name>
    <name type="common">Red gorgonian</name>
    <name type="synonym">Violescent sea-whip</name>
    <dbReference type="NCBI Taxonomy" id="317549"/>
    <lineage>
        <taxon>Eukaryota</taxon>
        <taxon>Metazoa</taxon>
        <taxon>Cnidaria</taxon>
        <taxon>Anthozoa</taxon>
        <taxon>Octocorallia</taxon>
        <taxon>Malacalcyonacea</taxon>
        <taxon>Plexauridae</taxon>
        <taxon>Paramuricea</taxon>
    </lineage>
</organism>
<feature type="non-terminal residue" evidence="2">
    <location>
        <position position="1"/>
    </location>
</feature>
<proteinExistence type="predicted"/>
<dbReference type="GO" id="GO:0003676">
    <property type="term" value="F:nucleic acid binding"/>
    <property type="evidence" value="ECO:0007669"/>
    <property type="project" value="InterPro"/>
</dbReference>
<dbReference type="OrthoDB" id="6769862at2759"/>
<accession>A0A6S7G9F3</accession>
<reference evidence="2" key="1">
    <citation type="submission" date="2020-04" db="EMBL/GenBank/DDBJ databases">
        <authorList>
            <person name="Alioto T."/>
            <person name="Alioto T."/>
            <person name="Gomez Garrido J."/>
        </authorList>
    </citation>
    <scope>NUCLEOTIDE SEQUENCE</scope>
    <source>
        <strain evidence="2">A484AB</strain>
    </source>
</reference>
<protein>
    <submittedName>
        <fullName evidence="2">Uncharacterized protein</fullName>
    </submittedName>
</protein>
<feature type="compositionally biased region" description="Polar residues" evidence="1">
    <location>
        <begin position="395"/>
        <end position="416"/>
    </location>
</feature>
<dbReference type="Gene3D" id="3.30.420.10">
    <property type="entry name" value="Ribonuclease H-like superfamily/Ribonuclease H"/>
    <property type="match status" value="1"/>
</dbReference>
<feature type="region of interest" description="Disordered" evidence="1">
    <location>
        <begin position="389"/>
        <end position="416"/>
    </location>
</feature>
<feature type="non-terminal residue" evidence="2">
    <location>
        <position position="636"/>
    </location>
</feature>
<sequence>DVEKNPGPNDSTTSVCLITRLRGEEARELTTGVQEEIIRLDLMVCKKKRESTRQVDHDGQHALHTLVDLMVCPQLKTTINSNDQDERSGNGTENSLNVSSIVANLLDSSTEHEAPKSSPDAAVDDDIIDSLTQAYLANPKQSPHVETKIASFIEQVLTGELSSDMLKETGEKYPPPDNCQHLTTNTVGNPRVHCTTHACPFKLVKFSAEETQIIDSEILKYLSKHVIEPVCYDREVAQSTPAVILTTDASILGLGAVLGDTRTGGPWDQTEQQYHINCLEMWSVLLGLRSLCKHVSKQHVRVQCDNTTAIAYINAMGGIKSKECDNLAKQIWEWYLAQDACHIPGSQNVEADAVSRQHVSRKKHTRQSNRSVNSTHLDNATLVHRDTELAHEQTAHSSSIKHTADTTPQWGSSPTVTSTTSNGLQSLWQSFQHRGISNDATAIILQSWSAGTQKQYQPYITKWHRFCAEWEINPYNPPLNIVLDFLVHLHNQDLEYTTINTARSAISAIILRQGTTTIGSHPIISRFMKGIYRSNPPRPKYQITWDVQPVLTYVSSLGTANNLDLKTLSLKLLMLVALVSAQRGQSLHMLDITLMKQDESSFEFLLPEHVKQSRPGISFGPGSPMYSFATMRLYVG</sequence>
<evidence type="ECO:0000256" key="1">
    <source>
        <dbReference type="SAM" id="MobiDB-lite"/>
    </source>
</evidence>
<feature type="region of interest" description="Disordered" evidence="1">
    <location>
        <begin position="359"/>
        <end position="378"/>
    </location>
</feature>